<name>A0ABR2NQJ5_9ROSI</name>
<feature type="region of interest" description="Disordered" evidence="1">
    <location>
        <begin position="67"/>
        <end position="113"/>
    </location>
</feature>
<reference evidence="2 3" key="1">
    <citation type="journal article" date="2024" name="G3 (Bethesda)">
        <title>Genome assembly of Hibiscus sabdariffa L. provides insights into metabolisms of medicinal natural products.</title>
        <authorList>
            <person name="Kim T."/>
        </authorList>
    </citation>
    <scope>NUCLEOTIDE SEQUENCE [LARGE SCALE GENOMIC DNA]</scope>
    <source>
        <strain evidence="2">TK-2024</strain>
        <tissue evidence="2">Old leaves</tissue>
    </source>
</reference>
<sequence>MMAAQIVMDDIDSSTAETAGSLAFKASRQRCLFEPLCMLRRTKYQLIKGQPPDSFPQLQGLQSLERHASPTPLDGQNRVKKSRTSGKDSTVVSMEEGDGENNGAGDSSEYAERVQEPIKPTYAVKVTSTGISEAGKGVQRRFLDEEGVVREVGQGSRFASLATEEIGGVEMEAVTGERKVNKVSDRSVVSGEGRNEITASKKIVRNAAYMTSNPEMKNKKSVNGVQTAVVVPTVEGQECQVQEHDTAIASGSRSAMIILDESYFGTDTIQNKGGRGSLVM</sequence>
<accession>A0ABR2NQJ5</accession>
<dbReference type="Proteomes" id="UP001396334">
    <property type="component" value="Unassembled WGS sequence"/>
</dbReference>
<gene>
    <name evidence="2" type="ORF">V6N11_008750</name>
</gene>
<evidence type="ECO:0000313" key="2">
    <source>
        <dbReference type="EMBL" id="KAK8978439.1"/>
    </source>
</evidence>
<proteinExistence type="predicted"/>
<evidence type="ECO:0000313" key="3">
    <source>
        <dbReference type="Proteomes" id="UP001396334"/>
    </source>
</evidence>
<organism evidence="2 3">
    <name type="scientific">Hibiscus sabdariffa</name>
    <name type="common">roselle</name>
    <dbReference type="NCBI Taxonomy" id="183260"/>
    <lineage>
        <taxon>Eukaryota</taxon>
        <taxon>Viridiplantae</taxon>
        <taxon>Streptophyta</taxon>
        <taxon>Embryophyta</taxon>
        <taxon>Tracheophyta</taxon>
        <taxon>Spermatophyta</taxon>
        <taxon>Magnoliopsida</taxon>
        <taxon>eudicotyledons</taxon>
        <taxon>Gunneridae</taxon>
        <taxon>Pentapetalae</taxon>
        <taxon>rosids</taxon>
        <taxon>malvids</taxon>
        <taxon>Malvales</taxon>
        <taxon>Malvaceae</taxon>
        <taxon>Malvoideae</taxon>
        <taxon>Hibiscus</taxon>
    </lineage>
</organism>
<dbReference type="EMBL" id="JBBPBN010000112">
    <property type="protein sequence ID" value="KAK8978439.1"/>
    <property type="molecule type" value="Genomic_DNA"/>
</dbReference>
<evidence type="ECO:0000256" key="1">
    <source>
        <dbReference type="SAM" id="MobiDB-lite"/>
    </source>
</evidence>
<comment type="caution">
    <text evidence="2">The sequence shown here is derived from an EMBL/GenBank/DDBJ whole genome shotgun (WGS) entry which is preliminary data.</text>
</comment>
<keyword evidence="3" id="KW-1185">Reference proteome</keyword>
<protein>
    <submittedName>
        <fullName evidence="2">Uncharacterized protein</fullName>
    </submittedName>
</protein>